<dbReference type="InterPro" id="IPR036900">
    <property type="entry name" value="A-D-PHexomutase_C_sf"/>
</dbReference>
<evidence type="ECO:0000256" key="6">
    <source>
        <dbReference type="HAMAP-Rule" id="MF_01554"/>
    </source>
</evidence>
<dbReference type="GO" id="GO:0008966">
    <property type="term" value="F:phosphoglucosamine mutase activity"/>
    <property type="evidence" value="ECO:0007669"/>
    <property type="project" value="UniProtKB-EC"/>
</dbReference>
<keyword evidence="4 6" id="KW-0460">Magnesium</keyword>
<evidence type="ECO:0000256" key="7">
    <source>
        <dbReference type="RuleBase" id="RU004326"/>
    </source>
</evidence>
<dbReference type="EMBL" id="JACOPR010000005">
    <property type="protein sequence ID" value="MBC5731163.1"/>
    <property type="molecule type" value="Genomic_DNA"/>
</dbReference>
<dbReference type="SUPFAM" id="SSF53738">
    <property type="entry name" value="Phosphoglucomutase, first 3 domains"/>
    <property type="match status" value="3"/>
</dbReference>
<dbReference type="InterPro" id="IPR005841">
    <property type="entry name" value="Alpha-D-phosphohexomutase_SF"/>
</dbReference>
<feature type="binding site" evidence="6">
    <location>
        <position position="247"/>
    </location>
    <ligand>
        <name>Mg(2+)</name>
        <dbReference type="ChEBI" id="CHEBI:18420"/>
    </ligand>
</feature>
<evidence type="ECO:0000313" key="14">
    <source>
        <dbReference type="Proteomes" id="UP000660021"/>
    </source>
</evidence>
<sequence>MGKLFGTDGIRGVVNAGLDATLAYQVGLAAAVVMAKETGKSRPQVAIGKDTRISSDLLESALIAGLCSAGADVLHLGVVPTPAVAFLTVEMGADAGIVISASHNPFEHNGIKIFNSQGYKLRDALEGEIEEIILSGQLPALKTHGDLGRVIHKDEEEARAYIDHLVSTVDTDFAGMRIVVDCANGAASATAPGLFARFPKLHADILHAQPDGININNGCGSTHMEDLKAAVVKGGYDLGLAYDGDADRFLAVDEKGEDIDGDQIMAACARVLQAEGKLNGNAMVGTVMSNMGLHIFAKENGMELHCTPVGDRNVLEKMLEHDFVIGGEQSGHTIFRAYATTGDGELTSLQFLQVLHRSGKKASELVADCRRYPQVLINLPVESKEKKEEIMAAQALKDAVQAKEAALQGTGRILVRPSGTEALIRVMVEAQTEEAARACAEELVDVIKIL</sequence>
<feature type="binding site" description="via phosphate group" evidence="6">
    <location>
        <position position="102"/>
    </location>
    <ligand>
        <name>Mg(2+)</name>
        <dbReference type="ChEBI" id="CHEBI:18420"/>
    </ligand>
</feature>
<dbReference type="HAMAP" id="MF_01554_B">
    <property type="entry name" value="GlmM_B"/>
    <property type="match status" value="1"/>
</dbReference>
<dbReference type="Pfam" id="PF02880">
    <property type="entry name" value="PGM_PMM_III"/>
    <property type="match status" value="1"/>
</dbReference>
<feature type="domain" description="Alpha-D-phosphohexomutase C-terminal" evidence="9">
    <location>
        <begin position="376"/>
        <end position="445"/>
    </location>
</feature>
<keyword evidence="2 6" id="KW-0597">Phosphoprotein</keyword>
<dbReference type="InterPro" id="IPR006352">
    <property type="entry name" value="GlmM_bact"/>
</dbReference>
<proteinExistence type="inferred from homology"/>
<dbReference type="InterPro" id="IPR050060">
    <property type="entry name" value="Phosphoglucosamine_mutase"/>
</dbReference>
<comment type="cofactor">
    <cofactor evidence="6">
        <name>Mg(2+)</name>
        <dbReference type="ChEBI" id="CHEBI:18420"/>
    </cofactor>
    <text evidence="6">Binds 1 Mg(2+) ion per subunit.</text>
</comment>
<dbReference type="NCBIfam" id="TIGR01455">
    <property type="entry name" value="glmM"/>
    <property type="match status" value="1"/>
</dbReference>
<dbReference type="Gene3D" id="3.40.120.10">
    <property type="entry name" value="Alpha-D-Glucose-1,6-Bisphosphate, subunit A, domain 3"/>
    <property type="match status" value="3"/>
</dbReference>
<keyword evidence="3 6" id="KW-0479">Metal-binding</keyword>
<dbReference type="Proteomes" id="UP000660021">
    <property type="component" value="Unassembled WGS sequence"/>
</dbReference>
<organism evidence="13 14">
    <name type="scientific">Pseudoflavonifractor hominis</name>
    <dbReference type="NCBI Taxonomy" id="2763059"/>
    <lineage>
        <taxon>Bacteria</taxon>
        <taxon>Bacillati</taxon>
        <taxon>Bacillota</taxon>
        <taxon>Clostridia</taxon>
        <taxon>Eubacteriales</taxon>
        <taxon>Oscillospiraceae</taxon>
        <taxon>Pseudoflavonifractor</taxon>
    </lineage>
</organism>
<reference evidence="13 14" key="1">
    <citation type="submission" date="2020-08" db="EMBL/GenBank/DDBJ databases">
        <title>Genome public.</title>
        <authorList>
            <person name="Liu C."/>
            <person name="Sun Q."/>
        </authorList>
    </citation>
    <scope>NUCLEOTIDE SEQUENCE [LARGE SCALE GENOMIC DNA]</scope>
    <source>
        <strain evidence="13 14">New-38</strain>
    </source>
</reference>
<dbReference type="Gene3D" id="3.30.310.50">
    <property type="entry name" value="Alpha-D-phosphohexomutase, C-terminal domain"/>
    <property type="match status" value="1"/>
</dbReference>
<protein>
    <recommendedName>
        <fullName evidence="6 8">Phosphoglucosamine mutase</fullName>
        <ecNumber evidence="6 8">5.4.2.10</ecNumber>
    </recommendedName>
</protein>
<evidence type="ECO:0000313" key="13">
    <source>
        <dbReference type="EMBL" id="MBC5731163.1"/>
    </source>
</evidence>
<dbReference type="SUPFAM" id="SSF55957">
    <property type="entry name" value="Phosphoglucomutase, C-terminal domain"/>
    <property type="match status" value="1"/>
</dbReference>
<dbReference type="PANTHER" id="PTHR42946">
    <property type="entry name" value="PHOSPHOHEXOSE MUTASE"/>
    <property type="match status" value="1"/>
</dbReference>
<evidence type="ECO:0000259" key="11">
    <source>
        <dbReference type="Pfam" id="PF02879"/>
    </source>
</evidence>
<comment type="catalytic activity">
    <reaction evidence="6 8">
        <text>alpha-D-glucosamine 1-phosphate = D-glucosamine 6-phosphate</text>
        <dbReference type="Rhea" id="RHEA:23424"/>
        <dbReference type="ChEBI" id="CHEBI:58516"/>
        <dbReference type="ChEBI" id="CHEBI:58725"/>
        <dbReference type="EC" id="5.4.2.10"/>
    </reaction>
</comment>
<dbReference type="PRINTS" id="PR00509">
    <property type="entry name" value="PGMPMM"/>
</dbReference>
<dbReference type="RefSeq" id="WP_186963898.1">
    <property type="nucleotide sequence ID" value="NZ_JACOPR010000005.1"/>
</dbReference>
<feature type="binding site" evidence="6">
    <location>
        <position position="245"/>
    </location>
    <ligand>
        <name>Mg(2+)</name>
        <dbReference type="ChEBI" id="CHEBI:18420"/>
    </ligand>
</feature>
<keyword evidence="14" id="KW-1185">Reference proteome</keyword>
<dbReference type="InterPro" id="IPR016055">
    <property type="entry name" value="A-D-PHexomutase_a/b/a-I/II/III"/>
</dbReference>
<dbReference type="InterPro" id="IPR016066">
    <property type="entry name" value="A-D-PHexomutase_CS"/>
</dbReference>
<evidence type="ECO:0000256" key="5">
    <source>
        <dbReference type="ARBA" id="ARBA00023235"/>
    </source>
</evidence>
<comment type="caution">
    <text evidence="13">The sequence shown here is derived from an EMBL/GenBank/DDBJ whole genome shotgun (WGS) entry which is preliminary data.</text>
</comment>
<keyword evidence="5 6" id="KW-0413">Isomerase</keyword>
<dbReference type="Pfam" id="PF02878">
    <property type="entry name" value="PGM_PMM_I"/>
    <property type="match status" value="1"/>
</dbReference>
<name>A0ABR7HUJ9_9FIRM</name>
<dbReference type="Pfam" id="PF00408">
    <property type="entry name" value="PGM_PMM_IV"/>
    <property type="match status" value="1"/>
</dbReference>
<dbReference type="InterPro" id="IPR005844">
    <property type="entry name" value="A-D-PHexomutase_a/b/a-I"/>
</dbReference>
<dbReference type="PANTHER" id="PTHR42946:SF1">
    <property type="entry name" value="PHOSPHOGLUCOMUTASE (ALPHA-D-GLUCOSE-1,6-BISPHOSPHATE-DEPENDENT)"/>
    <property type="match status" value="1"/>
</dbReference>
<evidence type="ECO:0000256" key="4">
    <source>
        <dbReference type="ARBA" id="ARBA00022842"/>
    </source>
</evidence>
<accession>A0ABR7HUJ9</accession>
<feature type="domain" description="Alpha-D-phosphohexomutase alpha/beta/alpha" evidence="10">
    <location>
        <begin position="3"/>
        <end position="135"/>
    </location>
</feature>
<dbReference type="EC" id="5.4.2.10" evidence="6 8"/>
<gene>
    <name evidence="6" type="primary">glmM</name>
    <name evidence="13" type="ORF">H8S34_10020</name>
</gene>
<feature type="domain" description="Alpha-D-phosphohexomutase alpha/beta/alpha" evidence="11">
    <location>
        <begin position="160"/>
        <end position="256"/>
    </location>
</feature>
<evidence type="ECO:0000259" key="12">
    <source>
        <dbReference type="Pfam" id="PF02880"/>
    </source>
</evidence>
<dbReference type="InterPro" id="IPR005843">
    <property type="entry name" value="A-D-PHexomutase_C"/>
</dbReference>
<evidence type="ECO:0000256" key="2">
    <source>
        <dbReference type="ARBA" id="ARBA00022553"/>
    </source>
</evidence>
<dbReference type="PROSITE" id="PS00710">
    <property type="entry name" value="PGM_PMM"/>
    <property type="match status" value="1"/>
</dbReference>
<feature type="domain" description="Alpha-D-phosphohexomutase alpha/beta/alpha" evidence="12">
    <location>
        <begin position="260"/>
        <end position="370"/>
    </location>
</feature>
<dbReference type="Pfam" id="PF02879">
    <property type="entry name" value="PGM_PMM_II"/>
    <property type="match status" value="1"/>
</dbReference>
<comment type="function">
    <text evidence="6 8">Catalyzes the conversion of glucosamine-6-phosphate to glucosamine-1-phosphate.</text>
</comment>
<evidence type="ECO:0000256" key="3">
    <source>
        <dbReference type="ARBA" id="ARBA00022723"/>
    </source>
</evidence>
<feature type="modified residue" description="Phosphoserine" evidence="6">
    <location>
        <position position="102"/>
    </location>
</feature>
<evidence type="ECO:0000259" key="9">
    <source>
        <dbReference type="Pfam" id="PF00408"/>
    </source>
</evidence>
<comment type="similarity">
    <text evidence="1 6 7">Belongs to the phosphohexose mutase family.</text>
</comment>
<dbReference type="InterPro" id="IPR005846">
    <property type="entry name" value="A-D-PHexomutase_a/b/a-III"/>
</dbReference>
<evidence type="ECO:0000256" key="8">
    <source>
        <dbReference type="RuleBase" id="RU004327"/>
    </source>
</evidence>
<dbReference type="CDD" id="cd05802">
    <property type="entry name" value="GlmM"/>
    <property type="match status" value="1"/>
</dbReference>
<feature type="binding site" evidence="6">
    <location>
        <position position="243"/>
    </location>
    <ligand>
        <name>Mg(2+)</name>
        <dbReference type="ChEBI" id="CHEBI:18420"/>
    </ligand>
</feature>
<evidence type="ECO:0000259" key="10">
    <source>
        <dbReference type="Pfam" id="PF02878"/>
    </source>
</evidence>
<comment type="PTM">
    <text evidence="6">Activated by phosphorylation.</text>
</comment>
<evidence type="ECO:0000256" key="1">
    <source>
        <dbReference type="ARBA" id="ARBA00010231"/>
    </source>
</evidence>
<feature type="active site" description="Phosphoserine intermediate" evidence="6">
    <location>
        <position position="102"/>
    </location>
</feature>
<dbReference type="InterPro" id="IPR005845">
    <property type="entry name" value="A-D-PHexomutase_a/b/a-II"/>
</dbReference>